<evidence type="ECO:0000313" key="1">
    <source>
        <dbReference type="EMBL" id="GFO62502.1"/>
    </source>
</evidence>
<name>A0A6V8MRA7_9BACT</name>
<organism evidence="1 3">
    <name type="scientific">Geomonas paludis</name>
    <dbReference type="NCBI Taxonomy" id="2740185"/>
    <lineage>
        <taxon>Bacteria</taxon>
        <taxon>Pseudomonadati</taxon>
        <taxon>Thermodesulfobacteriota</taxon>
        <taxon>Desulfuromonadia</taxon>
        <taxon>Geobacterales</taxon>
        <taxon>Geobacteraceae</taxon>
        <taxon>Geomonas</taxon>
    </lineage>
</organism>
<dbReference type="EMBL" id="BLXY01000001">
    <property type="protein sequence ID" value="GFO62502.1"/>
    <property type="molecule type" value="Genomic_DNA"/>
</dbReference>
<dbReference type="AlphaFoldDB" id="A0A6V8MRA7"/>
<reference evidence="1" key="2">
    <citation type="journal article" date="2021" name="Int. J. Syst. Evol. Microbiol.">
        <title>Geomonas silvestris sp. nov., Geomonas paludis sp. nov. and Geomonas limicola sp. nov., isolated from terrestrial environments, and emended description of the genus Geomonas.</title>
        <authorList>
            <person name="Itoh H."/>
            <person name="Xu Z."/>
            <person name="Masuda Y."/>
            <person name="Ushijima N."/>
            <person name="Hayakawa C."/>
            <person name="Shiratori Y."/>
            <person name="Senoo K."/>
        </authorList>
    </citation>
    <scope>NUCLEOTIDE SEQUENCE</scope>
    <source>
        <strain evidence="1">Red736</strain>
    </source>
</reference>
<dbReference type="Proteomes" id="UP000831485">
    <property type="component" value="Chromosome"/>
</dbReference>
<keyword evidence="4" id="KW-1185">Reference proteome</keyword>
<evidence type="ECO:0000313" key="2">
    <source>
        <dbReference type="EMBL" id="UPU35916.1"/>
    </source>
</evidence>
<evidence type="ECO:0000313" key="3">
    <source>
        <dbReference type="Proteomes" id="UP000568888"/>
    </source>
</evidence>
<protein>
    <recommendedName>
        <fullName evidence="5">Antitoxin</fullName>
    </recommendedName>
</protein>
<reference evidence="3" key="1">
    <citation type="submission" date="2020-06" db="EMBL/GenBank/DDBJ databases">
        <title>Draft genomic sequecing of Geomonas sp. Red736.</title>
        <authorList>
            <person name="Itoh H."/>
            <person name="Xu Z.X."/>
            <person name="Ushijima N."/>
            <person name="Masuda Y."/>
            <person name="Shiratori Y."/>
            <person name="Senoo K."/>
        </authorList>
    </citation>
    <scope>NUCLEOTIDE SEQUENCE [LARGE SCALE GENOMIC DNA]</scope>
    <source>
        <strain evidence="3">Red736</strain>
    </source>
</reference>
<dbReference type="EMBL" id="CP096574">
    <property type="protein sequence ID" value="UPU35916.1"/>
    <property type="molecule type" value="Genomic_DNA"/>
</dbReference>
<proteinExistence type="predicted"/>
<evidence type="ECO:0000313" key="4">
    <source>
        <dbReference type="Proteomes" id="UP000831485"/>
    </source>
</evidence>
<sequence length="62" mass="7316">MHITKAKLETFLEDLPEQVDTEEVMYRLYLLEKIEAGETDIAEGRSLSHAEAVQRLKRKWQQ</sequence>
<gene>
    <name evidence="1" type="ORF">GMPD_04210</name>
    <name evidence="2" type="ORF">M1B72_21140</name>
</gene>
<accession>A0A6V8MRA7</accession>
<dbReference type="Proteomes" id="UP000568888">
    <property type="component" value="Unassembled WGS sequence"/>
</dbReference>
<reference evidence="2" key="3">
    <citation type="submission" date="2022-04" db="EMBL/GenBank/DDBJ databases">
        <authorList>
            <person name="Liu G."/>
        </authorList>
    </citation>
    <scope>NUCLEOTIDE SEQUENCE</scope>
    <source>
        <strain evidence="2">RG22</strain>
    </source>
</reference>
<dbReference type="RefSeq" id="WP_183344578.1">
    <property type="nucleotide sequence ID" value="NZ_BLXY01000001.1"/>
</dbReference>
<evidence type="ECO:0008006" key="5">
    <source>
        <dbReference type="Google" id="ProtNLM"/>
    </source>
</evidence>